<feature type="region of interest" description="Disordered" evidence="1">
    <location>
        <begin position="1"/>
        <end position="126"/>
    </location>
</feature>
<feature type="compositionally biased region" description="Basic residues" evidence="1">
    <location>
        <begin position="69"/>
        <end position="80"/>
    </location>
</feature>
<proteinExistence type="predicted"/>
<dbReference type="EMBL" id="CADCWF010000092">
    <property type="protein sequence ID" value="CAA9548245.1"/>
    <property type="molecule type" value="Genomic_DNA"/>
</dbReference>
<feature type="compositionally biased region" description="Basic residues" evidence="1">
    <location>
        <begin position="99"/>
        <end position="109"/>
    </location>
</feature>
<feature type="compositionally biased region" description="Basic residues" evidence="1">
    <location>
        <begin position="7"/>
        <end position="20"/>
    </location>
</feature>
<sequence>GREPHGRGRARVARLARSRHGGWALRQRPVQRRAPRDRARPSGRDRRPPVPEERPRRADRRGSGTAAPGRRRGLRQRPAPKHGGCGPGRRAVPAQLRAGSRRRRAARLGKRLDSAEAPGGRRGFSL</sequence>
<feature type="non-terminal residue" evidence="2">
    <location>
        <position position="126"/>
    </location>
</feature>
<feature type="non-terminal residue" evidence="2">
    <location>
        <position position="1"/>
    </location>
</feature>
<dbReference type="AlphaFoldDB" id="A0A6J4UES9"/>
<protein>
    <submittedName>
        <fullName evidence="2">Uncharacterized protein</fullName>
    </submittedName>
</protein>
<evidence type="ECO:0000313" key="2">
    <source>
        <dbReference type="EMBL" id="CAA9548245.1"/>
    </source>
</evidence>
<accession>A0A6J4UES9</accession>
<evidence type="ECO:0000256" key="1">
    <source>
        <dbReference type="SAM" id="MobiDB-lite"/>
    </source>
</evidence>
<gene>
    <name evidence="2" type="ORF">AVDCRST_MAG59-1527</name>
</gene>
<organism evidence="2">
    <name type="scientific">uncultured Thermomicrobiales bacterium</name>
    <dbReference type="NCBI Taxonomy" id="1645740"/>
    <lineage>
        <taxon>Bacteria</taxon>
        <taxon>Pseudomonadati</taxon>
        <taxon>Thermomicrobiota</taxon>
        <taxon>Thermomicrobia</taxon>
        <taxon>Thermomicrobiales</taxon>
        <taxon>environmental samples</taxon>
    </lineage>
</organism>
<feature type="compositionally biased region" description="Basic and acidic residues" evidence="1">
    <location>
        <begin position="34"/>
        <end position="62"/>
    </location>
</feature>
<name>A0A6J4UES9_9BACT</name>
<reference evidence="2" key="1">
    <citation type="submission" date="2020-02" db="EMBL/GenBank/DDBJ databases">
        <authorList>
            <person name="Meier V. D."/>
        </authorList>
    </citation>
    <scope>NUCLEOTIDE SEQUENCE</scope>
    <source>
        <strain evidence="2">AVDCRST_MAG59</strain>
    </source>
</reference>